<keyword evidence="3 5" id="KW-1133">Transmembrane helix</keyword>
<dbReference type="InterPro" id="IPR032808">
    <property type="entry name" value="DoxX"/>
</dbReference>
<feature type="transmembrane region" description="Helical" evidence="5">
    <location>
        <begin position="115"/>
        <end position="134"/>
    </location>
</feature>
<evidence type="ECO:0000313" key="6">
    <source>
        <dbReference type="EMBL" id="OGE99714.1"/>
    </source>
</evidence>
<keyword evidence="2 5" id="KW-0812">Transmembrane</keyword>
<accession>A0A1F5QC00</accession>
<dbReference type="AlphaFoldDB" id="A0A1F5QC00"/>
<evidence type="ECO:0000256" key="1">
    <source>
        <dbReference type="ARBA" id="ARBA00004141"/>
    </source>
</evidence>
<gene>
    <name evidence="6" type="ORF">A3J05_01765</name>
</gene>
<evidence type="ECO:0000313" key="7">
    <source>
        <dbReference type="Proteomes" id="UP000177235"/>
    </source>
</evidence>
<protein>
    <recommendedName>
        <fullName evidence="8">DoxX subfamily</fullName>
    </recommendedName>
</protein>
<reference evidence="6 7" key="1">
    <citation type="journal article" date="2016" name="Nat. Commun.">
        <title>Thousands of microbial genomes shed light on interconnected biogeochemical processes in an aquifer system.</title>
        <authorList>
            <person name="Anantharaman K."/>
            <person name="Brown C.T."/>
            <person name="Hug L.A."/>
            <person name="Sharon I."/>
            <person name="Castelle C.J."/>
            <person name="Probst A.J."/>
            <person name="Thomas B.C."/>
            <person name="Singh A."/>
            <person name="Wilkins M.J."/>
            <person name="Karaoz U."/>
            <person name="Brodie E.L."/>
            <person name="Williams K.H."/>
            <person name="Hubbard S.S."/>
            <person name="Banfield J.F."/>
        </authorList>
    </citation>
    <scope>NUCLEOTIDE SEQUENCE [LARGE SCALE GENOMIC DNA]</scope>
</reference>
<evidence type="ECO:0000256" key="4">
    <source>
        <dbReference type="ARBA" id="ARBA00023136"/>
    </source>
</evidence>
<comment type="caution">
    <text evidence="6">The sequence shown here is derived from an EMBL/GenBank/DDBJ whole genome shotgun (WGS) entry which is preliminary data.</text>
</comment>
<evidence type="ECO:0000256" key="2">
    <source>
        <dbReference type="ARBA" id="ARBA00022692"/>
    </source>
</evidence>
<evidence type="ECO:0000256" key="5">
    <source>
        <dbReference type="SAM" id="Phobius"/>
    </source>
</evidence>
<evidence type="ECO:0008006" key="8">
    <source>
        <dbReference type="Google" id="ProtNLM"/>
    </source>
</evidence>
<feature type="transmembrane region" description="Helical" evidence="5">
    <location>
        <begin position="69"/>
        <end position="95"/>
    </location>
</feature>
<organism evidence="6 7">
    <name type="scientific">Candidatus Doudnabacteria bacterium RIFCSPLOWO2_02_FULL_48_13</name>
    <dbReference type="NCBI Taxonomy" id="1817845"/>
    <lineage>
        <taxon>Bacteria</taxon>
        <taxon>Candidatus Doudnaibacteriota</taxon>
    </lineage>
</organism>
<evidence type="ECO:0000256" key="3">
    <source>
        <dbReference type="ARBA" id="ARBA00022989"/>
    </source>
</evidence>
<proteinExistence type="predicted"/>
<keyword evidence="4 5" id="KW-0472">Membrane</keyword>
<sequence length="160" mass="18081">MNQKMLLFLMRVALGWLMFYAGITKVLNPDWTAAGYLRGAKTFSGIYNFFASPEILPAIDFINEWGLALLGVSLILGIGVRITSWCGAALMALYYLPILRFPYVGEHSYLVDEHIIYILVLLYFSKAGAGRAWWGMEDWFASLPFIRKNRKLKELLGGCG</sequence>
<dbReference type="Pfam" id="PF07681">
    <property type="entry name" value="DoxX"/>
    <property type="match status" value="1"/>
</dbReference>
<comment type="subcellular location">
    <subcellularLocation>
        <location evidence="1">Membrane</location>
        <topology evidence="1">Multi-pass membrane protein</topology>
    </subcellularLocation>
</comment>
<name>A0A1F5QC00_9BACT</name>
<dbReference type="Proteomes" id="UP000177235">
    <property type="component" value="Unassembled WGS sequence"/>
</dbReference>
<dbReference type="GO" id="GO:0016020">
    <property type="term" value="C:membrane"/>
    <property type="evidence" value="ECO:0007669"/>
    <property type="project" value="UniProtKB-SubCell"/>
</dbReference>
<dbReference type="EMBL" id="MFFF01000017">
    <property type="protein sequence ID" value="OGE99714.1"/>
    <property type="molecule type" value="Genomic_DNA"/>
</dbReference>